<name>A0A1J5UG37_9ARCH</name>
<feature type="region of interest" description="Disordered" evidence="1">
    <location>
        <begin position="1"/>
        <end position="28"/>
    </location>
</feature>
<accession>A0A1J5UG37</accession>
<evidence type="ECO:0000256" key="1">
    <source>
        <dbReference type="SAM" id="MobiDB-lite"/>
    </source>
</evidence>
<reference evidence="2 3" key="1">
    <citation type="submission" date="2016-08" db="EMBL/GenBank/DDBJ databases">
        <title>New Insights into Marine Group III Euryarchaeota, from dark to light.</title>
        <authorList>
            <person name="Haro-Moreno J.M."/>
            <person name="Rodriguez-Valera F."/>
            <person name="Lopez-Garcia P."/>
            <person name="Moreira D."/>
            <person name="Martin-Cuadrado A.B."/>
        </authorList>
    </citation>
    <scope>NUCLEOTIDE SEQUENCE [LARGE SCALE GENOMIC DNA]</scope>
    <source>
        <strain evidence="2">CG-Epi3</strain>
    </source>
</reference>
<evidence type="ECO:0000313" key="3">
    <source>
        <dbReference type="Proteomes" id="UP000183138"/>
    </source>
</evidence>
<sequence>MGGKGSGRPIGDKNKIDPFDPDTWPANDKRRLEREMQIKDVLMGSKVVNSPKKLWIRERTAHLEGNKVGVQLDQTMLDTVADMQAMYKLGAFRYLPLSVREVFLRTGMYNLPFDKDAAFSNDPKARPWTTTALVRMSLEVMRLYLMGLDPYMSRAMRSYLSVDLHKIGMKRMTNSVQRAAEFDKAYDYEDDSEFDFSGLMDEDLEF</sequence>
<dbReference type="Proteomes" id="UP000183138">
    <property type="component" value="Unassembled WGS sequence"/>
</dbReference>
<comment type="caution">
    <text evidence="2">The sequence shown here is derived from an EMBL/GenBank/DDBJ whole genome shotgun (WGS) entry which is preliminary data.</text>
</comment>
<dbReference type="AlphaFoldDB" id="A0A1J5UG37"/>
<organism evidence="2 3">
    <name type="scientific">Marine Group III euryarchaeote CG-Epi3</name>
    <dbReference type="NCBI Taxonomy" id="1888997"/>
    <lineage>
        <taxon>Archaea</taxon>
        <taxon>Methanobacteriati</taxon>
        <taxon>Thermoplasmatota</taxon>
        <taxon>Thermoplasmata</taxon>
        <taxon>Candidatus Thermoprofundales</taxon>
    </lineage>
</organism>
<dbReference type="EMBL" id="MIYY01000019">
    <property type="protein sequence ID" value="OIR23270.1"/>
    <property type="molecule type" value="Genomic_DNA"/>
</dbReference>
<protein>
    <submittedName>
        <fullName evidence="2">Uncharacterized protein</fullName>
    </submittedName>
</protein>
<proteinExistence type="predicted"/>
<gene>
    <name evidence="2" type="ORF">BEU00_03505</name>
</gene>
<evidence type="ECO:0000313" key="2">
    <source>
        <dbReference type="EMBL" id="OIR23270.1"/>
    </source>
</evidence>